<organism evidence="1 2">
    <name type="scientific">Sesamum angolense</name>
    <dbReference type="NCBI Taxonomy" id="2727404"/>
    <lineage>
        <taxon>Eukaryota</taxon>
        <taxon>Viridiplantae</taxon>
        <taxon>Streptophyta</taxon>
        <taxon>Embryophyta</taxon>
        <taxon>Tracheophyta</taxon>
        <taxon>Spermatophyta</taxon>
        <taxon>Magnoliopsida</taxon>
        <taxon>eudicotyledons</taxon>
        <taxon>Gunneridae</taxon>
        <taxon>Pentapetalae</taxon>
        <taxon>asterids</taxon>
        <taxon>lamiids</taxon>
        <taxon>Lamiales</taxon>
        <taxon>Pedaliaceae</taxon>
        <taxon>Sesamum</taxon>
    </lineage>
</organism>
<evidence type="ECO:0000313" key="2">
    <source>
        <dbReference type="Proteomes" id="UP001289374"/>
    </source>
</evidence>
<dbReference type="AlphaFoldDB" id="A0AAE2BWP6"/>
<accession>A0AAE2BWP6</accession>
<dbReference type="PANTHER" id="PTHR35110">
    <property type="entry name" value="EXPRESSED PROTEIN"/>
    <property type="match status" value="1"/>
</dbReference>
<gene>
    <name evidence="1" type="ORF">Sango_1156500</name>
</gene>
<comment type="caution">
    <text evidence="1">The sequence shown here is derived from an EMBL/GenBank/DDBJ whole genome shotgun (WGS) entry which is preliminary data.</text>
</comment>
<dbReference type="Proteomes" id="UP001289374">
    <property type="component" value="Unassembled WGS sequence"/>
</dbReference>
<dbReference type="PANTHER" id="PTHR35110:SF1">
    <property type="entry name" value="EXPRESSED PROTEIN"/>
    <property type="match status" value="1"/>
</dbReference>
<keyword evidence="2" id="KW-1185">Reference proteome</keyword>
<sequence length="191" mass="21565">MWNGNGNSMMRMTTMMMRYFSSTSRKRAPNLRKINPRVPFQEAAAIAEDLYGVVKSHGPLSIGNAWNLAKKWAFLQNGWSSDDCWITWDHDLQILLPCHPNHPGRTGLVVISTSGEHSFKDGKDAGISGLNSKTHMKLVLKWMRGRSMLKQICNHVGSSKKFLLTTLPEEPQLNKPDSSMELKLKVKNLES</sequence>
<evidence type="ECO:0000313" key="1">
    <source>
        <dbReference type="EMBL" id="KAK4400504.1"/>
    </source>
</evidence>
<reference evidence="1" key="1">
    <citation type="submission" date="2020-06" db="EMBL/GenBank/DDBJ databases">
        <authorList>
            <person name="Li T."/>
            <person name="Hu X."/>
            <person name="Zhang T."/>
            <person name="Song X."/>
            <person name="Zhang H."/>
            <person name="Dai N."/>
            <person name="Sheng W."/>
            <person name="Hou X."/>
            <person name="Wei L."/>
        </authorList>
    </citation>
    <scope>NUCLEOTIDE SEQUENCE</scope>
    <source>
        <strain evidence="1">K16</strain>
        <tissue evidence="1">Leaf</tissue>
    </source>
</reference>
<proteinExistence type="predicted"/>
<reference evidence="1" key="2">
    <citation type="journal article" date="2024" name="Plant">
        <title>Genomic evolution and insights into agronomic trait innovations of Sesamum species.</title>
        <authorList>
            <person name="Miao H."/>
            <person name="Wang L."/>
            <person name="Qu L."/>
            <person name="Liu H."/>
            <person name="Sun Y."/>
            <person name="Le M."/>
            <person name="Wang Q."/>
            <person name="Wei S."/>
            <person name="Zheng Y."/>
            <person name="Lin W."/>
            <person name="Duan Y."/>
            <person name="Cao H."/>
            <person name="Xiong S."/>
            <person name="Wang X."/>
            <person name="Wei L."/>
            <person name="Li C."/>
            <person name="Ma Q."/>
            <person name="Ju M."/>
            <person name="Zhao R."/>
            <person name="Li G."/>
            <person name="Mu C."/>
            <person name="Tian Q."/>
            <person name="Mei H."/>
            <person name="Zhang T."/>
            <person name="Gao T."/>
            <person name="Zhang H."/>
        </authorList>
    </citation>
    <scope>NUCLEOTIDE SEQUENCE</scope>
    <source>
        <strain evidence="1">K16</strain>
    </source>
</reference>
<name>A0AAE2BWP6_9LAMI</name>
<dbReference type="EMBL" id="JACGWL010000006">
    <property type="protein sequence ID" value="KAK4400504.1"/>
    <property type="molecule type" value="Genomic_DNA"/>
</dbReference>
<protein>
    <submittedName>
        <fullName evidence="1">Uncharacterized protein</fullName>
    </submittedName>
</protein>